<dbReference type="EMBL" id="PUEJ01000003">
    <property type="protein sequence ID" value="PRH88199.1"/>
    <property type="molecule type" value="Genomic_DNA"/>
</dbReference>
<dbReference type="Proteomes" id="UP000237682">
    <property type="component" value="Unassembled WGS sequence"/>
</dbReference>
<dbReference type="OrthoDB" id="8448638at2"/>
<accession>A0A2S9QFS4</accession>
<dbReference type="RefSeq" id="WP_105861865.1">
    <property type="nucleotide sequence ID" value="NZ_PUEJ01000003.1"/>
</dbReference>
<reference evidence="2 3" key="1">
    <citation type="submission" date="2018-02" db="EMBL/GenBank/DDBJ databases">
        <title>Whole genome sequencing of endophytic bacterium.</title>
        <authorList>
            <person name="Eedara R."/>
            <person name="Podile A.R."/>
        </authorList>
    </citation>
    <scope>NUCLEOTIDE SEQUENCE [LARGE SCALE GENOMIC DNA]</scope>
    <source>
        <strain evidence="2 3">RP1T</strain>
    </source>
</reference>
<protein>
    <submittedName>
        <fullName evidence="2">Uncharacterized protein</fullName>
    </submittedName>
</protein>
<feature type="signal peptide" evidence="1">
    <location>
        <begin position="1"/>
        <end position="19"/>
    </location>
</feature>
<keyword evidence="1" id="KW-0732">Signal</keyword>
<keyword evidence="3" id="KW-1185">Reference proteome</keyword>
<feature type="chain" id="PRO_5015671239" evidence="1">
    <location>
        <begin position="20"/>
        <end position="117"/>
    </location>
</feature>
<dbReference type="AlphaFoldDB" id="A0A2S9QFS4"/>
<comment type="caution">
    <text evidence="2">The sequence shown here is derived from an EMBL/GenBank/DDBJ whole genome shotgun (WGS) entry which is preliminary data.</text>
</comment>
<evidence type="ECO:0000256" key="1">
    <source>
        <dbReference type="SAM" id="SignalP"/>
    </source>
</evidence>
<name>A0A2S9QFS4_9HYPH</name>
<sequence length="117" mass="12626">MKRSLGLAALLLTAGPALGADYVFVAAPQKDLNRIYRVDRLTGEVGACQYGVKEDNTGVTLCFPAGEGAGKQEPGDYTLIASSHERESSVFRVEQRTGTMSVCYVWKDQVICTPPGR</sequence>
<evidence type="ECO:0000313" key="3">
    <source>
        <dbReference type="Proteomes" id="UP000237682"/>
    </source>
</evidence>
<evidence type="ECO:0000313" key="2">
    <source>
        <dbReference type="EMBL" id="PRH88199.1"/>
    </source>
</evidence>
<organism evidence="2 3">
    <name type="scientific">Labrys okinawensis</name>
    <dbReference type="NCBI Taxonomy" id="346911"/>
    <lineage>
        <taxon>Bacteria</taxon>
        <taxon>Pseudomonadati</taxon>
        <taxon>Pseudomonadota</taxon>
        <taxon>Alphaproteobacteria</taxon>
        <taxon>Hyphomicrobiales</taxon>
        <taxon>Xanthobacteraceae</taxon>
        <taxon>Labrys</taxon>
    </lineage>
</organism>
<proteinExistence type="predicted"/>
<gene>
    <name evidence="2" type="ORF">C5L14_10005</name>
</gene>